<accession>A0A8R1IZ42</accession>
<dbReference type="EnsemblMetazoa" id="CJA41893.1">
    <property type="protein sequence ID" value="CJA41893.1"/>
    <property type="gene ID" value="WBGene00217741"/>
</dbReference>
<evidence type="ECO:0000313" key="2">
    <source>
        <dbReference type="EnsemblMetazoa" id="CJA41893.1"/>
    </source>
</evidence>
<dbReference type="GO" id="GO:0036038">
    <property type="term" value="C:MKS complex"/>
    <property type="evidence" value="ECO:0007669"/>
    <property type="project" value="InterPro"/>
</dbReference>
<reference evidence="3" key="1">
    <citation type="submission" date="2010-08" db="EMBL/GenBank/DDBJ databases">
        <authorList>
            <consortium name="Caenorhabditis japonica Sequencing Consortium"/>
            <person name="Wilson R.K."/>
        </authorList>
    </citation>
    <scope>NUCLEOTIDE SEQUENCE [LARGE SCALE GENOMIC DNA]</scope>
    <source>
        <strain evidence="3">DF5081</strain>
    </source>
</reference>
<feature type="transmembrane region" description="Helical" evidence="1">
    <location>
        <begin position="203"/>
        <end position="227"/>
    </location>
</feature>
<feature type="transmembrane region" description="Helical" evidence="1">
    <location>
        <begin position="116"/>
        <end position="134"/>
    </location>
</feature>
<dbReference type="GO" id="GO:0060271">
    <property type="term" value="P:cilium assembly"/>
    <property type="evidence" value="ECO:0007669"/>
    <property type="project" value="InterPro"/>
</dbReference>
<proteinExistence type="predicted"/>
<evidence type="ECO:0000256" key="1">
    <source>
        <dbReference type="SAM" id="Phobius"/>
    </source>
</evidence>
<feature type="transmembrane region" description="Helical" evidence="1">
    <location>
        <begin position="155"/>
        <end position="183"/>
    </location>
</feature>
<feature type="transmembrane region" description="Helical" evidence="1">
    <location>
        <begin position="326"/>
        <end position="351"/>
    </location>
</feature>
<dbReference type="PANTHER" id="PTHR21274">
    <property type="entry name" value="MECKELIN"/>
    <property type="match status" value="1"/>
</dbReference>
<dbReference type="AlphaFoldDB" id="A0A8R1IZ42"/>
<dbReference type="Pfam" id="PF09773">
    <property type="entry name" value="Meckelin"/>
    <property type="match status" value="1"/>
</dbReference>
<sequence>MRKHRKCAMQIYPLHALNSAIRVNDQLVNYPGKDRNRWVLTRRFYLYDDYSLGFDNSSKLFRFAAKIGINVVLQRERDGYIMPPYLTIEYDDSTEEILESSLEVIYQNDPSGYDQTLIILLSILIPISLFWSAICSYSWGRRQGKPSAVDASSILYFLVCEVSVLGDVFFALFGIIACWLTFAYKNQTYVLYNMLSDDQEKSLFHYIIAALVLKFFGLLFTMGALVFQETFFIDWERQKLKQSDEQGMPLSRDLMKSTEAEPVVIWRTYLIANEWNELQQYRKSSLALQAVVMIVLMEYFQFKNYALVEPEFNRNDVDPTTTHSSVVSTLAVTVFIYLSLALIQVVVKVLIVERIVTDPFHNFVDLCSVANISVLSLTHSLYGYYIHGRSVHGKGDAGMGEMNEFLQRERNNLCGFRGLEPGSELQTFTVNLPSLFRSKYDEIAALSKQTTSGVVGHEAITSKMNATVEVHNQMNSFMKKFVDHSISDIEYIVRDRPVLEAVLDMEMSDSSVVGTFTRDPAEIAYSKCFVYGNEWAWTSFECLAVCVFYIWSGSLHLAFFIIYVISHALRVIFGYLCTNHLIKTSLVDQRFLC</sequence>
<name>A0A8R1IZ42_CAEJA</name>
<dbReference type="PANTHER" id="PTHR21274:SF0">
    <property type="entry name" value="MECKELIN"/>
    <property type="match status" value="1"/>
</dbReference>
<keyword evidence="1" id="KW-0812">Transmembrane</keyword>
<reference evidence="2" key="2">
    <citation type="submission" date="2022-06" db="UniProtKB">
        <authorList>
            <consortium name="EnsemblMetazoa"/>
        </authorList>
    </citation>
    <scope>IDENTIFICATION</scope>
    <source>
        <strain evidence="2">DF5081</strain>
    </source>
</reference>
<organism evidence="2 3">
    <name type="scientific">Caenorhabditis japonica</name>
    <dbReference type="NCBI Taxonomy" id="281687"/>
    <lineage>
        <taxon>Eukaryota</taxon>
        <taxon>Metazoa</taxon>
        <taxon>Ecdysozoa</taxon>
        <taxon>Nematoda</taxon>
        <taxon>Chromadorea</taxon>
        <taxon>Rhabditida</taxon>
        <taxon>Rhabditina</taxon>
        <taxon>Rhabditomorpha</taxon>
        <taxon>Rhabditoidea</taxon>
        <taxon>Rhabditidae</taxon>
        <taxon>Peloderinae</taxon>
        <taxon>Caenorhabditis</taxon>
    </lineage>
</organism>
<keyword evidence="3" id="KW-1185">Reference proteome</keyword>
<evidence type="ECO:0000313" key="3">
    <source>
        <dbReference type="Proteomes" id="UP000005237"/>
    </source>
</evidence>
<evidence type="ECO:0008006" key="4">
    <source>
        <dbReference type="Google" id="ProtNLM"/>
    </source>
</evidence>
<dbReference type="Proteomes" id="UP000005237">
    <property type="component" value="Unassembled WGS sequence"/>
</dbReference>
<protein>
    <recommendedName>
        <fullName evidence="4">Meckelin</fullName>
    </recommendedName>
</protein>
<dbReference type="InterPro" id="IPR019170">
    <property type="entry name" value="Meckelin"/>
</dbReference>
<keyword evidence="1" id="KW-0472">Membrane</keyword>
<keyword evidence="1" id="KW-1133">Transmembrane helix</keyword>